<dbReference type="Pfam" id="PF00480">
    <property type="entry name" value="ROK"/>
    <property type="match status" value="1"/>
</dbReference>
<dbReference type="RefSeq" id="WP_253763717.1">
    <property type="nucleotide sequence ID" value="NZ_JAMZDZ010000001.1"/>
</dbReference>
<accession>A0ABV8LZL7</accession>
<dbReference type="PANTHER" id="PTHR18964:SF149">
    <property type="entry name" value="BIFUNCTIONAL UDP-N-ACETYLGLUCOSAMINE 2-EPIMERASE_N-ACETYLMANNOSAMINE KINASE"/>
    <property type="match status" value="1"/>
</dbReference>
<comment type="similarity">
    <text evidence="1">Belongs to the ROK (NagC/XylR) family.</text>
</comment>
<protein>
    <submittedName>
        <fullName evidence="2">ROK family protein</fullName>
    </submittedName>
</protein>
<organism evidence="2 3">
    <name type="scientific">Hamadaea flava</name>
    <dbReference type="NCBI Taxonomy" id="1742688"/>
    <lineage>
        <taxon>Bacteria</taxon>
        <taxon>Bacillati</taxon>
        <taxon>Actinomycetota</taxon>
        <taxon>Actinomycetes</taxon>
        <taxon>Micromonosporales</taxon>
        <taxon>Micromonosporaceae</taxon>
        <taxon>Hamadaea</taxon>
    </lineage>
</organism>
<name>A0ABV8LZL7_9ACTN</name>
<sequence>MPEPIGRTDVEAQVVIAVDVGGTGIKCALVTPDHQVVHSERHTTGAERGADAVVETILSVVEGLAAKAVADDLVPVAVGICIPGVVDEAEGVIRYAANTGGMRNVPLRDLATARVGLPVRVGHDVRTGGLAEATLGAGAGYDQVLFIPIGTGIAAAHIVGGKVLAGGHWGAGEIGHIIVRPGGPVCGCGQRGCLEAIASASAVGRRYSERVGVTASAREVASQAAAGDPVAAEVWAETVDALADALLTAQALYDPSQVIIGGGLAEAGEQLLTPLRQALRDRIAFFTEPEIVRARLGDEAGCLGAALLALTVAEFDHPTDPAVLTPLEAEL</sequence>
<reference evidence="3" key="1">
    <citation type="journal article" date="2019" name="Int. J. Syst. Evol. Microbiol.">
        <title>The Global Catalogue of Microorganisms (GCM) 10K type strain sequencing project: providing services to taxonomists for standard genome sequencing and annotation.</title>
        <authorList>
            <consortium name="The Broad Institute Genomics Platform"/>
            <consortium name="The Broad Institute Genome Sequencing Center for Infectious Disease"/>
            <person name="Wu L."/>
            <person name="Ma J."/>
        </authorList>
    </citation>
    <scope>NUCLEOTIDE SEQUENCE [LARGE SCALE GENOMIC DNA]</scope>
    <source>
        <strain evidence="3">CGMCC 4.7289</strain>
    </source>
</reference>
<keyword evidence="3" id="KW-1185">Reference proteome</keyword>
<evidence type="ECO:0000313" key="2">
    <source>
        <dbReference type="EMBL" id="MFC4136522.1"/>
    </source>
</evidence>
<dbReference type="Gene3D" id="3.30.420.40">
    <property type="match status" value="2"/>
</dbReference>
<evidence type="ECO:0000313" key="3">
    <source>
        <dbReference type="Proteomes" id="UP001595816"/>
    </source>
</evidence>
<comment type="caution">
    <text evidence="2">The sequence shown here is derived from an EMBL/GenBank/DDBJ whole genome shotgun (WGS) entry which is preliminary data.</text>
</comment>
<evidence type="ECO:0000256" key="1">
    <source>
        <dbReference type="ARBA" id="ARBA00006479"/>
    </source>
</evidence>
<proteinExistence type="inferred from homology"/>
<dbReference type="InterPro" id="IPR000600">
    <property type="entry name" value="ROK"/>
</dbReference>
<dbReference type="InterPro" id="IPR043129">
    <property type="entry name" value="ATPase_NBD"/>
</dbReference>
<gene>
    <name evidence="2" type="ORF">ACFOZ4_38440</name>
</gene>
<dbReference type="Proteomes" id="UP001595816">
    <property type="component" value="Unassembled WGS sequence"/>
</dbReference>
<dbReference type="SUPFAM" id="SSF53067">
    <property type="entry name" value="Actin-like ATPase domain"/>
    <property type="match status" value="1"/>
</dbReference>
<dbReference type="PANTHER" id="PTHR18964">
    <property type="entry name" value="ROK (REPRESSOR, ORF, KINASE) FAMILY"/>
    <property type="match status" value="1"/>
</dbReference>
<dbReference type="EMBL" id="JBHSAY010000031">
    <property type="protein sequence ID" value="MFC4136522.1"/>
    <property type="molecule type" value="Genomic_DNA"/>
</dbReference>